<dbReference type="GO" id="GO:0016491">
    <property type="term" value="F:oxidoreductase activity"/>
    <property type="evidence" value="ECO:0007669"/>
    <property type="project" value="UniProtKB-KW"/>
</dbReference>
<dbReference type="AlphaFoldDB" id="W9GTV5"/>
<name>W9GTV5_9PROT</name>
<dbReference type="InterPro" id="IPR036010">
    <property type="entry name" value="2Fe-2S_ferredoxin-like_sf"/>
</dbReference>
<evidence type="ECO:0000256" key="4">
    <source>
        <dbReference type="ARBA" id="ARBA00023004"/>
    </source>
</evidence>
<evidence type="ECO:0000259" key="6">
    <source>
        <dbReference type="PROSITE" id="PS51085"/>
    </source>
</evidence>
<sequence>MTGDGRGFTLNGKPASLRAPDNAVLVDVLREDHGLHGCRIGCDQAVCGACTVLVDGTPMAACSTFAFEVEGRSVLTIEGVANASDGAPDPIQRAFLEERGFQCGYCTAGMILTTRALLERDPDPTEATIRAWLGAGVCRCTGYSAIISAVHTAARLLRQGSV</sequence>
<dbReference type="Gene3D" id="3.10.20.30">
    <property type="match status" value="1"/>
</dbReference>
<dbReference type="OrthoDB" id="7375656at2"/>
<dbReference type="RefSeq" id="WP_037459266.1">
    <property type="nucleotide sequence ID" value="NZ_AVFL01000029.1"/>
</dbReference>
<keyword evidence="5" id="KW-0411">Iron-sulfur</keyword>
<dbReference type="Pfam" id="PF01799">
    <property type="entry name" value="Fer2_2"/>
    <property type="match status" value="1"/>
</dbReference>
<evidence type="ECO:0000256" key="3">
    <source>
        <dbReference type="ARBA" id="ARBA00023002"/>
    </source>
</evidence>
<dbReference type="PROSITE" id="PS51085">
    <property type="entry name" value="2FE2S_FER_2"/>
    <property type="match status" value="1"/>
</dbReference>
<dbReference type="SUPFAM" id="SSF54292">
    <property type="entry name" value="2Fe-2S ferredoxin-like"/>
    <property type="match status" value="1"/>
</dbReference>
<dbReference type="PROSITE" id="PS00197">
    <property type="entry name" value="2FE2S_FER_1"/>
    <property type="match status" value="1"/>
</dbReference>
<dbReference type="InterPro" id="IPR001041">
    <property type="entry name" value="2Fe-2S_ferredoxin-type"/>
</dbReference>
<dbReference type="STRING" id="1385369.N825_20925"/>
<comment type="caution">
    <text evidence="7">The sequence shown here is derived from an EMBL/GenBank/DDBJ whole genome shotgun (WGS) entry which is preliminary data.</text>
</comment>
<keyword evidence="2" id="KW-0479">Metal-binding</keyword>
<dbReference type="InterPro" id="IPR006058">
    <property type="entry name" value="2Fe2S_fd_BS"/>
</dbReference>
<dbReference type="InterPro" id="IPR012675">
    <property type="entry name" value="Beta-grasp_dom_sf"/>
</dbReference>
<keyword evidence="4" id="KW-0408">Iron</keyword>
<dbReference type="SUPFAM" id="SSF47741">
    <property type="entry name" value="CO dehydrogenase ISP C-domain like"/>
    <property type="match status" value="1"/>
</dbReference>
<evidence type="ECO:0000313" key="8">
    <source>
        <dbReference type="Proteomes" id="UP000019486"/>
    </source>
</evidence>
<keyword evidence="1" id="KW-0001">2Fe-2S</keyword>
<organism evidence="7 8">
    <name type="scientific">Skermanella stibiiresistens SB22</name>
    <dbReference type="NCBI Taxonomy" id="1385369"/>
    <lineage>
        <taxon>Bacteria</taxon>
        <taxon>Pseudomonadati</taxon>
        <taxon>Pseudomonadota</taxon>
        <taxon>Alphaproteobacteria</taxon>
        <taxon>Rhodospirillales</taxon>
        <taxon>Azospirillaceae</taxon>
        <taxon>Skermanella</taxon>
    </lineage>
</organism>
<dbReference type="Gene3D" id="1.10.150.120">
    <property type="entry name" value="[2Fe-2S]-binding domain"/>
    <property type="match status" value="1"/>
</dbReference>
<dbReference type="InterPro" id="IPR051452">
    <property type="entry name" value="Diverse_Oxidoreductases"/>
</dbReference>
<dbReference type="GO" id="GO:0046872">
    <property type="term" value="F:metal ion binding"/>
    <property type="evidence" value="ECO:0007669"/>
    <property type="project" value="UniProtKB-KW"/>
</dbReference>
<evidence type="ECO:0000256" key="2">
    <source>
        <dbReference type="ARBA" id="ARBA00022723"/>
    </source>
</evidence>
<dbReference type="EMBL" id="AVFL01000029">
    <property type="protein sequence ID" value="EWY37194.1"/>
    <property type="molecule type" value="Genomic_DNA"/>
</dbReference>
<dbReference type="InterPro" id="IPR002888">
    <property type="entry name" value="2Fe-2S-bd"/>
</dbReference>
<dbReference type="GO" id="GO:0051537">
    <property type="term" value="F:2 iron, 2 sulfur cluster binding"/>
    <property type="evidence" value="ECO:0007669"/>
    <property type="project" value="UniProtKB-KW"/>
</dbReference>
<dbReference type="PANTHER" id="PTHR44379">
    <property type="entry name" value="OXIDOREDUCTASE WITH IRON-SULFUR SUBUNIT"/>
    <property type="match status" value="1"/>
</dbReference>
<dbReference type="Pfam" id="PF00111">
    <property type="entry name" value="Fer2"/>
    <property type="match status" value="1"/>
</dbReference>
<feature type="domain" description="2Fe-2S ferredoxin-type" evidence="6">
    <location>
        <begin position="1"/>
        <end position="80"/>
    </location>
</feature>
<evidence type="ECO:0000256" key="1">
    <source>
        <dbReference type="ARBA" id="ARBA00022714"/>
    </source>
</evidence>
<evidence type="ECO:0000256" key="5">
    <source>
        <dbReference type="ARBA" id="ARBA00023014"/>
    </source>
</evidence>
<dbReference type="CDD" id="cd00207">
    <property type="entry name" value="fer2"/>
    <property type="match status" value="1"/>
</dbReference>
<reference evidence="7 8" key="1">
    <citation type="submission" date="2013-08" db="EMBL/GenBank/DDBJ databases">
        <title>The genome sequence of Skermanella stibiiresistens.</title>
        <authorList>
            <person name="Zhu W."/>
            <person name="Wang G."/>
        </authorList>
    </citation>
    <scope>NUCLEOTIDE SEQUENCE [LARGE SCALE GENOMIC DNA]</scope>
    <source>
        <strain evidence="7 8">SB22</strain>
    </source>
</reference>
<keyword evidence="8" id="KW-1185">Reference proteome</keyword>
<evidence type="ECO:0000313" key="7">
    <source>
        <dbReference type="EMBL" id="EWY37194.1"/>
    </source>
</evidence>
<keyword evidence="3" id="KW-0560">Oxidoreductase</keyword>
<dbReference type="InterPro" id="IPR036884">
    <property type="entry name" value="2Fe-2S-bd_dom_sf"/>
</dbReference>
<dbReference type="Proteomes" id="UP000019486">
    <property type="component" value="Unassembled WGS sequence"/>
</dbReference>
<gene>
    <name evidence="7" type="ORF">N825_20925</name>
</gene>
<accession>W9GTV5</accession>
<dbReference type="PANTHER" id="PTHR44379:SF5">
    <property type="entry name" value="OXIDOREDUCTASE WITH IRON-SULFUR SUBUNIT"/>
    <property type="match status" value="1"/>
</dbReference>
<protein>
    <recommendedName>
        <fullName evidence="6">2Fe-2S ferredoxin-type domain-containing protein</fullName>
    </recommendedName>
</protein>
<proteinExistence type="predicted"/>